<name>A0A6A6VNZ5_9PLEO</name>
<evidence type="ECO:0000313" key="2">
    <source>
        <dbReference type="EMBL" id="KAF2751893.1"/>
    </source>
</evidence>
<accession>A0A6A6VNZ5</accession>
<proteinExistence type="predicted"/>
<gene>
    <name evidence="2" type="ORF">M011DRAFT_454774</name>
</gene>
<feature type="signal peptide" evidence="1">
    <location>
        <begin position="1"/>
        <end position="23"/>
    </location>
</feature>
<feature type="chain" id="PRO_5025409628" description="Concanavalin A-like lectin/glucanase" evidence="1">
    <location>
        <begin position="24"/>
        <end position="541"/>
    </location>
</feature>
<dbReference type="EMBL" id="MU006561">
    <property type="protein sequence ID" value="KAF2751893.1"/>
    <property type="molecule type" value="Genomic_DNA"/>
</dbReference>
<keyword evidence="1" id="KW-0732">Signal</keyword>
<reference evidence="2" key="1">
    <citation type="journal article" date="2020" name="Stud. Mycol.">
        <title>101 Dothideomycetes genomes: a test case for predicting lifestyles and emergence of pathogens.</title>
        <authorList>
            <person name="Haridas S."/>
            <person name="Albert R."/>
            <person name="Binder M."/>
            <person name="Bloem J."/>
            <person name="Labutti K."/>
            <person name="Salamov A."/>
            <person name="Andreopoulos B."/>
            <person name="Baker S."/>
            <person name="Barry K."/>
            <person name="Bills G."/>
            <person name="Bluhm B."/>
            <person name="Cannon C."/>
            <person name="Castanera R."/>
            <person name="Culley D."/>
            <person name="Daum C."/>
            <person name="Ezra D."/>
            <person name="Gonzalez J."/>
            <person name="Henrissat B."/>
            <person name="Kuo A."/>
            <person name="Liang C."/>
            <person name="Lipzen A."/>
            <person name="Lutzoni F."/>
            <person name="Magnuson J."/>
            <person name="Mondo S."/>
            <person name="Nolan M."/>
            <person name="Ohm R."/>
            <person name="Pangilinan J."/>
            <person name="Park H.-J."/>
            <person name="Ramirez L."/>
            <person name="Alfaro M."/>
            <person name="Sun H."/>
            <person name="Tritt A."/>
            <person name="Yoshinaga Y."/>
            <person name="Zwiers L.-H."/>
            <person name="Turgeon B."/>
            <person name="Goodwin S."/>
            <person name="Spatafora J."/>
            <person name="Crous P."/>
            <person name="Grigoriev I."/>
        </authorList>
    </citation>
    <scope>NUCLEOTIDE SEQUENCE</scope>
    <source>
        <strain evidence="2">CBS 119925</strain>
    </source>
</reference>
<evidence type="ECO:0008006" key="4">
    <source>
        <dbReference type="Google" id="ProtNLM"/>
    </source>
</evidence>
<evidence type="ECO:0000256" key="1">
    <source>
        <dbReference type="SAM" id="SignalP"/>
    </source>
</evidence>
<keyword evidence="3" id="KW-1185">Reference proteome</keyword>
<organism evidence="2 3">
    <name type="scientific">Sporormia fimetaria CBS 119925</name>
    <dbReference type="NCBI Taxonomy" id="1340428"/>
    <lineage>
        <taxon>Eukaryota</taxon>
        <taxon>Fungi</taxon>
        <taxon>Dikarya</taxon>
        <taxon>Ascomycota</taxon>
        <taxon>Pezizomycotina</taxon>
        <taxon>Dothideomycetes</taxon>
        <taxon>Pleosporomycetidae</taxon>
        <taxon>Pleosporales</taxon>
        <taxon>Sporormiaceae</taxon>
        <taxon>Sporormia</taxon>
    </lineage>
</organism>
<sequence length="541" mass="59525">MFVKSTLLAVAAIVLLTTPMAAAQNNPKYPSGWPPTDAKKSVTDCAGKHWLASYSGTLTEGSGLTEFCAMSGTTEASTKRNFITHLSTRHRNGRIAAIDVWFSDTKTYMSLGEGKAGDKVDQFTLFGGPSAKSFNIWLLGVRSHVNADNYIDELAFHVTTNNDGEYGVGFLCVTGKKLCTDPKIKTPKLDDPTFKLVGLSGQFDGDGLRYLKFHLDVADDSHIPKVDRRSISMPFEALWAWFTRHNKWGNRDLPDFAILSLTTLMVAAQENPDYTNVGQGWSVKEATKSMTDCAGTGFFNFYDGTPAGPQDSDLTEACGVAKKPVAFLKLPQNIMFVKNALLAVAASLFITTTIAVELPEGRPVERRITTRNPSGVNTIDGCFSIKELEFVIYKEAYAREAGNLAQRPGTEFCAFVGSTNPAQPTFLTHLAVWGPPGKPGITALEVYFSDGTTRMDVGQANEGDTVTPFVLYNKNVYDYNTWFLDMRALVTESPKTIEELGFIMVNAENSTHYLQWYYDEVDPKAHERRVSAHLEAANPGR</sequence>
<protein>
    <recommendedName>
        <fullName evidence="4">Concanavalin A-like lectin/glucanase</fullName>
    </recommendedName>
</protein>
<dbReference type="Proteomes" id="UP000799440">
    <property type="component" value="Unassembled WGS sequence"/>
</dbReference>
<evidence type="ECO:0000313" key="3">
    <source>
        <dbReference type="Proteomes" id="UP000799440"/>
    </source>
</evidence>
<dbReference type="AlphaFoldDB" id="A0A6A6VNZ5"/>